<feature type="transmembrane region" description="Helical" evidence="6">
    <location>
        <begin position="245"/>
        <end position="263"/>
    </location>
</feature>
<feature type="transmembrane region" description="Helical" evidence="6">
    <location>
        <begin position="106"/>
        <end position="131"/>
    </location>
</feature>
<protein>
    <recommendedName>
        <fullName evidence="6">Probable membrane transporter protein</fullName>
    </recommendedName>
</protein>
<evidence type="ECO:0000256" key="6">
    <source>
        <dbReference type="RuleBase" id="RU363041"/>
    </source>
</evidence>
<proteinExistence type="inferred from homology"/>
<evidence type="ECO:0000313" key="8">
    <source>
        <dbReference type="Proteomes" id="UP001333818"/>
    </source>
</evidence>
<evidence type="ECO:0000256" key="5">
    <source>
        <dbReference type="ARBA" id="ARBA00023136"/>
    </source>
</evidence>
<gene>
    <name evidence="7" type="ORF">V2H45_24735</name>
</gene>
<dbReference type="RefSeq" id="WP_330486390.1">
    <property type="nucleotide sequence ID" value="NZ_JAZBJZ010000194.1"/>
</dbReference>
<dbReference type="PANTHER" id="PTHR43701:SF2">
    <property type="entry name" value="MEMBRANE TRANSPORTER PROTEIN YJNA-RELATED"/>
    <property type="match status" value="1"/>
</dbReference>
<dbReference type="InterPro" id="IPR051598">
    <property type="entry name" value="TSUP/Inactive_protease-like"/>
</dbReference>
<accession>A0AAW9PZN7</accession>
<comment type="subcellular location">
    <subcellularLocation>
        <location evidence="6">Cell membrane</location>
        <topology evidence="6">Multi-pass membrane protein</topology>
    </subcellularLocation>
    <subcellularLocation>
        <location evidence="1">Membrane</location>
        <topology evidence="1">Multi-pass membrane protein</topology>
    </subcellularLocation>
</comment>
<dbReference type="PANTHER" id="PTHR43701">
    <property type="entry name" value="MEMBRANE TRANSPORTER PROTEIN MJ0441-RELATED"/>
    <property type="match status" value="1"/>
</dbReference>
<dbReference type="Proteomes" id="UP001333818">
    <property type="component" value="Unassembled WGS sequence"/>
</dbReference>
<comment type="similarity">
    <text evidence="2 6">Belongs to the 4-toluene sulfonate uptake permease (TSUP) (TC 2.A.102) family.</text>
</comment>
<name>A0AAW9PZN7_9CYAN</name>
<evidence type="ECO:0000256" key="3">
    <source>
        <dbReference type="ARBA" id="ARBA00022692"/>
    </source>
</evidence>
<evidence type="ECO:0000313" key="7">
    <source>
        <dbReference type="EMBL" id="MEE3719952.1"/>
    </source>
</evidence>
<dbReference type="InterPro" id="IPR002781">
    <property type="entry name" value="TM_pro_TauE-like"/>
</dbReference>
<keyword evidence="3 6" id="KW-0812">Transmembrane</keyword>
<keyword evidence="6" id="KW-1003">Cell membrane</keyword>
<sequence>MNELLLPFLSFLIGIIVGLTGIGGASLITPMLIFVFQVPASVAVSSDIVAATLMKFFGGFSHWRQQTLDLQIVKWLAFGSVPGSLLGVEVLHVLRASSGFDPDMFLLHAIGVMILLVTLAGLLQIALSTLAPEFQIASFPKLDLNTGMGRAGAIALGMVLGCMVGMTSVSSGSLFALVLIAFFQLDSRKLVGTDLAQAAILLFFTSLGHLSLGTVNWGIILPIWLGSIPGVLLGSKLCQLAPQRVLRVLIYALLIAVSWKLIFSNPI</sequence>
<evidence type="ECO:0000256" key="2">
    <source>
        <dbReference type="ARBA" id="ARBA00009142"/>
    </source>
</evidence>
<dbReference type="GO" id="GO:0005886">
    <property type="term" value="C:plasma membrane"/>
    <property type="evidence" value="ECO:0007669"/>
    <property type="project" value="UniProtKB-SubCell"/>
</dbReference>
<comment type="caution">
    <text evidence="7">The sequence shown here is derived from an EMBL/GenBank/DDBJ whole genome shotgun (WGS) entry which is preliminary data.</text>
</comment>
<feature type="transmembrane region" description="Helical" evidence="6">
    <location>
        <begin position="215"/>
        <end position="233"/>
    </location>
</feature>
<evidence type="ECO:0000256" key="4">
    <source>
        <dbReference type="ARBA" id="ARBA00022989"/>
    </source>
</evidence>
<feature type="transmembrane region" description="Helical" evidence="6">
    <location>
        <begin position="151"/>
        <end position="183"/>
    </location>
</feature>
<feature type="transmembrane region" description="Helical" evidence="6">
    <location>
        <begin position="6"/>
        <end position="28"/>
    </location>
</feature>
<dbReference type="EMBL" id="JAZBJZ010000194">
    <property type="protein sequence ID" value="MEE3719952.1"/>
    <property type="molecule type" value="Genomic_DNA"/>
</dbReference>
<dbReference type="AlphaFoldDB" id="A0AAW9PZN7"/>
<keyword evidence="5 6" id="KW-0472">Membrane</keyword>
<evidence type="ECO:0000256" key="1">
    <source>
        <dbReference type="ARBA" id="ARBA00004141"/>
    </source>
</evidence>
<organism evidence="7 8">
    <name type="scientific">Tumidithrix elongata BACA0141</name>
    <dbReference type="NCBI Taxonomy" id="2716417"/>
    <lineage>
        <taxon>Bacteria</taxon>
        <taxon>Bacillati</taxon>
        <taxon>Cyanobacteriota</taxon>
        <taxon>Cyanophyceae</taxon>
        <taxon>Pseudanabaenales</taxon>
        <taxon>Pseudanabaenaceae</taxon>
        <taxon>Tumidithrix</taxon>
        <taxon>Tumidithrix elongata</taxon>
    </lineage>
</organism>
<dbReference type="Pfam" id="PF01925">
    <property type="entry name" value="TauE"/>
    <property type="match status" value="1"/>
</dbReference>
<feature type="transmembrane region" description="Helical" evidence="6">
    <location>
        <begin position="72"/>
        <end position="94"/>
    </location>
</feature>
<keyword evidence="4 6" id="KW-1133">Transmembrane helix</keyword>
<keyword evidence="8" id="KW-1185">Reference proteome</keyword>
<reference evidence="7" key="1">
    <citation type="submission" date="2024-01" db="EMBL/GenBank/DDBJ databases">
        <title>Bank of Algae and Cyanobacteria of the Azores (BACA) strain genomes.</title>
        <authorList>
            <person name="Luz R."/>
            <person name="Cordeiro R."/>
            <person name="Fonseca A."/>
            <person name="Goncalves V."/>
        </authorList>
    </citation>
    <scope>NUCLEOTIDE SEQUENCE</scope>
    <source>
        <strain evidence="7">BACA0141</strain>
    </source>
</reference>
<feature type="transmembrane region" description="Helical" evidence="6">
    <location>
        <begin position="40"/>
        <end position="60"/>
    </location>
</feature>